<dbReference type="RefSeq" id="WP_035688572.1">
    <property type="nucleotide sequence ID" value="NZ_JPRL01000002.1"/>
</dbReference>
<dbReference type="GO" id="GO:0008080">
    <property type="term" value="F:N-acetyltransferase activity"/>
    <property type="evidence" value="ECO:0007669"/>
    <property type="project" value="InterPro"/>
</dbReference>
<dbReference type="PANTHER" id="PTHR13947">
    <property type="entry name" value="GNAT FAMILY N-ACETYLTRANSFERASE"/>
    <property type="match status" value="1"/>
</dbReference>
<dbReference type="InterPro" id="IPR000835">
    <property type="entry name" value="HTH_MarR-typ"/>
</dbReference>
<evidence type="ECO:0000256" key="1">
    <source>
        <dbReference type="ARBA" id="ARBA00022679"/>
    </source>
</evidence>
<accession>A0A085ZFJ4</accession>
<dbReference type="SUPFAM" id="SSF46785">
    <property type="entry name" value="Winged helix' DNA-binding domain"/>
    <property type="match status" value="1"/>
</dbReference>
<protein>
    <submittedName>
        <fullName evidence="3">MarR family transcriptional regulator</fullName>
    </submittedName>
</protein>
<dbReference type="InterPro" id="IPR016181">
    <property type="entry name" value="Acyl_CoA_acyltransferase"/>
</dbReference>
<comment type="caution">
    <text evidence="3">The sequence shown here is derived from an EMBL/GenBank/DDBJ whole genome shotgun (WGS) entry which is preliminary data.</text>
</comment>
<dbReference type="PANTHER" id="PTHR13947:SF37">
    <property type="entry name" value="LD18367P"/>
    <property type="match status" value="1"/>
</dbReference>
<sequence length="322" mass="36455">MEFYKMAGIKSIGSRLRMLTNKITDDAAQIYKLYNIEMQPKWFPVFYALSEGNEKTITGIAQEIGHSHPSVSKIISEMIEDGLIEKKDNSDARRSMVGLSEKGMSYKEKIQDQYTDVEDAIEALNRQATNDLWKAIEEWEFLLEQKTLLRRVIEQKKKRESNAVLIASFKPEYANAFRQLNEEWISSYFKMEEADYRSLDNPQEYILDQGGHILVALLNDEVVGVCALMAMHDGEHAFELAKMAVSPSAQGKSIGWLLGQAALNKAASLGAKKVYLESNTILKPAISLYHKLGFQKIAGHPTPYERCNIQMAVDINPSHKKS</sequence>
<dbReference type="Pfam" id="PF00583">
    <property type="entry name" value="Acetyltransf_1"/>
    <property type="match status" value="1"/>
</dbReference>
<dbReference type="InterPro" id="IPR000182">
    <property type="entry name" value="GNAT_dom"/>
</dbReference>
<dbReference type="EMBL" id="JPRL01000002">
    <property type="protein sequence ID" value="KFF03208.1"/>
    <property type="molecule type" value="Genomic_DNA"/>
</dbReference>
<dbReference type="Pfam" id="PF12802">
    <property type="entry name" value="MarR_2"/>
    <property type="match status" value="1"/>
</dbReference>
<evidence type="ECO:0000259" key="2">
    <source>
        <dbReference type="PROSITE" id="PS51186"/>
    </source>
</evidence>
<gene>
    <name evidence="3" type="ORF">IW19_20055</name>
</gene>
<reference evidence="3 4" key="1">
    <citation type="submission" date="2014-07" db="EMBL/GenBank/DDBJ databases">
        <title>Genome of Flavobacterium reichenbachii LMG 25512.</title>
        <authorList>
            <person name="Stropko S.J."/>
            <person name="Pipes S.E."/>
            <person name="Newman J.D."/>
        </authorList>
    </citation>
    <scope>NUCLEOTIDE SEQUENCE [LARGE SCALE GENOMIC DNA]</scope>
    <source>
        <strain evidence="3 4">LMG 25512</strain>
    </source>
</reference>
<dbReference type="eggNOG" id="COG0456">
    <property type="taxonomic scope" value="Bacteria"/>
</dbReference>
<dbReference type="CDD" id="cd04301">
    <property type="entry name" value="NAT_SF"/>
    <property type="match status" value="1"/>
</dbReference>
<dbReference type="InterPro" id="IPR036390">
    <property type="entry name" value="WH_DNA-bd_sf"/>
</dbReference>
<name>A0A085ZFJ4_9FLAO</name>
<dbReference type="Proteomes" id="UP000028715">
    <property type="component" value="Unassembled WGS sequence"/>
</dbReference>
<evidence type="ECO:0000313" key="3">
    <source>
        <dbReference type="EMBL" id="KFF03208.1"/>
    </source>
</evidence>
<dbReference type="GO" id="GO:0003700">
    <property type="term" value="F:DNA-binding transcription factor activity"/>
    <property type="evidence" value="ECO:0007669"/>
    <property type="project" value="InterPro"/>
</dbReference>
<dbReference type="SUPFAM" id="SSF55729">
    <property type="entry name" value="Acyl-CoA N-acyltransferases (Nat)"/>
    <property type="match status" value="1"/>
</dbReference>
<dbReference type="AlphaFoldDB" id="A0A085ZFJ4"/>
<dbReference type="STRING" id="362418.IW19_20055"/>
<evidence type="ECO:0000313" key="4">
    <source>
        <dbReference type="Proteomes" id="UP000028715"/>
    </source>
</evidence>
<proteinExistence type="predicted"/>
<dbReference type="Gene3D" id="3.40.630.30">
    <property type="match status" value="1"/>
</dbReference>
<feature type="domain" description="N-acetyltransferase" evidence="2">
    <location>
        <begin position="175"/>
        <end position="316"/>
    </location>
</feature>
<keyword evidence="1" id="KW-0808">Transferase</keyword>
<organism evidence="3 4">
    <name type="scientific">Flavobacterium reichenbachii</name>
    <dbReference type="NCBI Taxonomy" id="362418"/>
    <lineage>
        <taxon>Bacteria</taxon>
        <taxon>Pseudomonadati</taxon>
        <taxon>Bacteroidota</taxon>
        <taxon>Flavobacteriia</taxon>
        <taxon>Flavobacteriales</taxon>
        <taxon>Flavobacteriaceae</taxon>
        <taxon>Flavobacterium</taxon>
    </lineage>
</organism>
<dbReference type="eggNOG" id="COG1846">
    <property type="taxonomic scope" value="Bacteria"/>
</dbReference>
<keyword evidence="4" id="KW-1185">Reference proteome</keyword>
<dbReference type="InterPro" id="IPR036388">
    <property type="entry name" value="WH-like_DNA-bd_sf"/>
</dbReference>
<dbReference type="Gene3D" id="1.10.10.10">
    <property type="entry name" value="Winged helix-like DNA-binding domain superfamily/Winged helix DNA-binding domain"/>
    <property type="match status" value="1"/>
</dbReference>
<dbReference type="PROSITE" id="PS51186">
    <property type="entry name" value="GNAT"/>
    <property type="match status" value="1"/>
</dbReference>
<dbReference type="InterPro" id="IPR050769">
    <property type="entry name" value="NAT_camello-type"/>
</dbReference>
<dbReference type="OrthoDB" id="1431064at2"/>